<organism evidence="3 4">
    <name type="scientific">Flavivirga rizhaonensis</name>
    <dbReference type="NCBI Taxonomy" id="2559571"/>
    <lineage>
        <taxon>Bacteria</taxon>
        <taxon>Pseudomonadati</taxon>
        <taxon>Bacteroidota</taxon>
        <taxon>Flavobacteriia</taxon>
        <taxon>Flavobacteriales</taxon>
        <taxon>Flavobacteriaceae</taxon>
        <taxon>Flavivirga</taxon>
    </lineage>
</organism>
<gene>
    <name evidence="3" type="ORF">EM932_17915</name>
</gene>
<dbReference type="GO" id="GO:0055085">
    <property type="term" value="P:transmembrane transport"/>
    <property type="evidence" value="ECO:0007669"/>
    <property type="project" value="InterPro"/>
</dbReference>
<keyword evidence="1" id="KW-0812">Transmembrane</keyword>
<dbReference type="EMBL" id="SRSO01000032">
    <property type="protein sequence ID" value="TGV00898.1"/>
    <property type="molecule type" value="Genomic_DNA"/>
</dbReference>
<evidence type="ECO:0000313" key="4">
    <source>
        <dbReference type="Proteomes" id="UP000307602"/>
    </source>
</evidence>
<dbReference type="AlphaFoldDB" id="A0A4S1DU01"/>
<dbReference type="RefSeq" id="WP_135878582.1">
    <property type="nucleotide sequence ID" value="NZ_SRSO01000032.1"/>
</dbReference>
<comment type="caution">
    <text evidence="3">The sequence shown here is derived from an EMBL/GenBank/DDBJ whole genome shotgun (WGS) entry which is preliminary data.</text>
</comment>
<evidence type="ECO:0000313" key="3">
    <source>
        <dbReference type="EMBL" id="TGV00898.1"/>
    </source>
</evidence>
<dbReference type="Pfam" id="PF03544">
    <property type="entry name" value="TonB_C"/>
    <property type="match status" value="1"/>
</dbReference>
<name>A0A4S1DU01_9FLAO</name>
<dbReference type="InterPro" id="IPR037682">
    <property type="entry name" value="TonB_C"/>
</dbReference>
<evidence type="ECO:0000256" key="1">
    <source>
        <dbReference type="SAM" id="Phobius"/>
    </source>
</evidence>
<dbReference type="OrthoDB" id="1522859at2"/>
<feature type="domain" description="TonB C-terminal" evidence="2">
    <location>
        <begin position="201"/>
        <end position="259"/>
    </location>
</feature>
<dbReference type="Proteomes" id="UP000307602">
    <property type="component" value="Unassembled WGS sequence"/>
</dbReference>
<evidence type="ECO:0000259" key="2">
    <source>
        <dbReference type="Pfam" id="PF03544"/>
    </source>
</evidence>
<dbReference type="Gene3D" id="3.30.1150.10">
    <property type="match status" value="1"/>
</dbReference>
<dbReference type="SUPFAM" id="SSF74653">
    <property type="entry name" value="TolA/TonB C-terminal domain"/>
    <property type="match status" value="1"/>
</dbReference>
<sequence length="262" mass="29799">MSNQKKTHELIRQNEQLVKKSQKHDANLQKNTTLYFQIGLIVCLLAVFGLLEMKFETTIPTYGGDPPLDEPYSIDIPIVKPEPPTIKEPIEQKQKKQSNTYVEVPNDIPIDPLIDKPLDPIVNTNPPIDPDDINLVDKPPVEVFIPVNLVQVVPIYPGCEKKKSNDERRKCMSKKIDKLIQRKFDTDLGSEFGLSGRQVIRTLFKIDKNGKITDIRIRAPHPGLEKEAKRIINIIPEMTPAKQQNKNVGVTYTLPIVFDVHN</sequence>
<keyword evidence="1" id="KW-0472">Membrane</keyword>
<reference evidence="3 4" key="1">
    <citation type="submission" date="2019-04" db="EMBL/GenBank/DDBJ databases">
        <authorList>
            <person name="Liu A."/>
        </authorList>
    </citation>
    <scope>NUCLEOTIDE SEQUENCE [LARGE SCALE GENOMIC DNA]</scope>
    <source>
        <strain evidence="3 4">RZ03</strain>
    </source>
</reference>
<keyword evidence="1" id="KW-1133">Transmembrane helix</keyword>
<keyword evidence="4" id="KW-1185">Reference proteome</keyword>
<protein>
    <submittedName>
        <fullName evidence="3">Energy transducer TonB</fullName>
    </submittedName>
</protein>
<proteinExistence type="predicted"/>
<feature type="transmembrane region" description="Helical" evidence="1">
    <location>
        <begin position="34"/>
        <end position="51"/>
    </location>
</feature>
<accession>A0A4S1DU01</accession>